<gene>
    <name evidence="6" type="ORF">CR492_15640</name>
</gene>
<dbReference type="CDD" id="cd00542">
    <property type="entry name" value="Ntn_PVA"/>
    <property type="match status" value="1"/>
</dbReference>
<feature type="signal peptide" evidence="4">
    <location>
        <begin position="1"/>
        <end position="33"/>
    </location>
</feature>
<dbReference type="InterPro" id="IPR052193">
    <property type="entry name" value="Peptidase_C59"/>
</dbReference>
<protein>
    <submittedName>
        <fullName evidence="6">Choloylglycine hydrolase</fullName>
    </submittedName>
</protein>
<organism evidence="6 7">
    <name type="scientific">Methylocella silvestris</name>
    <dbReference type="NCBI Taxonomy" id="199596"/>
    <lineage>
        <taxon>Bacteria</taxon>
        <taxon>Pseudomonadati</taxon>
        <taxon>Pseudomonadota</taxon>
        <taxon>Alphaproteobacteria</taxon>
        <taxon>Hyphomicrobiales</taxon>
        <taxon>Beijerinckiaceae</taxon>
        <taxon>Methylocella</taxon>
    </lineage>
</organism>
<dbReference type="AlphaFoldDB" id="A0A2J7TE83"/>
<evidence type="ECO:0000313" key="6">
    <source>
        <dbReference type="EMBL" id="PNG25074.1"/>
    </source>
</evidence>
<evidence type="ECO:0000256" key="2">
    <source>
        <dbReference type="ARBA" id="ARBA00022801"/>
    </source>
</evidence>
<dbReference type="EMBL" id="PDZR01000020">
    <property type="protein sequence ID" value="PNG25074.1"/>
    <property type="molecule type" value="Genomic_DNA"/>
</dbReference>
<dbReference type="SUPFAM" id="SSF56235">
    <property type="entry name" value="N-terminal nucleophile aminohydrolases (Ntn hydrolases)"/>
    <property type="match status" value="1"/>
</dbReference>
<feature type="chain" id="PRO_5014423123" evidence="4">
    <location>
        <begin position="34"/>
        <end position="380"/>
    </location>
</feature>
<dbReference type="Pfam" id="PF02275">
    <property type="entry name" value="CBAH"/>
    <property type="match status" value="1"/>
</dbReference>
<dbReference type="PANTHER" id="PTHR35527:SF2">
    <property type="entry name" value="HYDROLASE"/>
    <property type="match status" value="1"/>
</dbReference>
<evidence type="ECO:0000256" key="1">
    <source>
        <dbReference type="ARBA" id="ARBA00006625"/>
    </source>
</evidence>
<comment type="similarity">
    <text evidence="1">Belongs to the peptidase C59 family.</text>
</comment>
<evidence type="ECO:0000259" key="5">
    <source>
        <dbReference type="Pfam" id="PF02275"/>
    </source>
</evidence>
<accession>A0A2J7TE83</accession>
<feature type="domain" description="Choloylglycine hydrolase/NAAA C-terminal" evidence="5">
    <location>
        <begin position="34"/>
        <end position="353"/>
    </location>
</feature>
<sequence>MRSRHGLSARARLRQMIAACAAAALAFASSAQACTSFLLKTSDGGAVYGRTMEFGFQLQSQAIVIPRHMDIAGTGPGGKAGHNWQTLYAAVGLNAFGVSVLTDGVNEKGLAGGILYFPGYAVYADPDKTEPATAVAPWEFLTWALTSFATVAEVKAALADIAIIDVQEPELGITPPFHYTLHDASGASIVIEPLGGKLKVYDNPIGVMTNAPPFDWHMTNLKNYVKLSARNAPPLTIDGLTITSFGQGSGLLGIPGDPTPPSRFIRALGYVVSAKKLPSGDESVRLAEHILNNFDIPLGFIRGDGAEETSHPWEFTQWTSIADLKTRRYYVKTYDDQVLRGVDLMSFDLDAREVRAAELKPLPTPPALPFSPPGKTGAGK</sequence>
<dbReference type="InterPro" id="IPR029132">
    <property type="entry name" value="CBAH/NAAA_C"/>
</dbReference>
<dbReference type="GO" id="GO:0016787">
    <property type="term" value="F:hydrolase activity"/>
    <property type="evidence" value="ECO:0007669"/>
    <property type="project" value="UniProtKB-KW"/>
</dbReference>
<dbReference type="Proteomes" id="UP000236286">
    <property type="component" value="Unassembled WGS sequence"/>
</dbReference>
<feature type="compositionally biased region" description="Pro residues" evidence="3">
    <location>
        <begin position="362"/>
        <end position="372"/>
    </location>
</feature>
<dbReference type="PROSITE" id="PS51257">
    <property type="entry name" value="PROKAR_LIPOPROTEIN"/>
    <property type="match status" value="1"/>
</dbReference>
<evidence type="ECO:0000313" key="7">
    <source>
        <dbReference type="Proteomes" id="UP000236286"/>
    </source>
</evidence>
<dbReference type="OrthoDB" id="9794717at2"/>
<reference evidence="6 7" key="1">
    <citation type="submission" date="2017-10" db="EMBL/GenBank/DDBJ databases">
        <title>Genome announcement of Methylocella silvestris TVC from permafrost.</title>
        <authorList>
            <person name="Wang J."/>
            <person name="Geng K."/>
            <person name="Ul-Haque F."/>
            <person name="Crombie A.T."/>
            <person name="Street L.E."/>
            <person name="Wookey P.A."/>
            <person name="Murrell J.C."/>
            <person name="Pratscher J."/>
        </authorList>
    </citation>
    <scope>NUCLEOTIDE SEQUENCE [LARGE SCALE GENOMIC DNA]</scope>
    <source>
        <strain evidence="6 7">TVC</strain>
    </source>
</reference>
<keyword evidence="2 6" id="KW-0378">Hydrolase</keyword>
<name>A0A2J7TE83_METSI</name>
<proteinExistence type="inferred from homology"/>
<evidence type="ECO:0000256" key="3">
    <source>
        <dbReference type="SAM" id="MobiDB-lite"/>
    </source>
</evidence>
<keyword evidence="4" id="KW-0732">Signal</keyword>
<evidence type="ECO:0000256" key="4">
    <source>
        <dbReference type="SAM" id="SignalP"/>
    </source>
</evidence>
<dbReference type="InterPro" id="IPR029055">
    <property type="entry name" value="Ntn_hydrolases_N"/>
</dbReference>
<feature type="region of interest" description="Disordered" evidence="3">
    <location>
        <begin position="361"/>
        <end position="380"/>
    </location>
</feature>
<dbReference type="PANTHER" id="PTHR35527">
    <property type="entry name" value="CHOLOYLGLYCINE HYDROLASE"/>
    <property type="match status" value="1"/>
</dbReference>
<dbReference type="Gene3D" id="3.60.60.10">
    <property type="entry name" value="Penicillin V Acylase, Chain A"/>
    <property type="match status" value="1"/>
</dbReference>
<comment type="caution">
    <text evidence="6">The sequence shown here is derived from an EMBL/GenBank/DDBJ whole genome shotgun (WGS) entry which is preliminary data.</text>
</comment>